<organism evidence="2 3">
    <name type="scientific">Quercus lobata</name>
    <name type="common">Valley oak</name>
    <dbReference type="NCBI Taxonomy" id="97700"/>
    <lineage>
        <taxon>Eukaryota</taxon>
        <taxon>Viridiplantae</taxon>
        <taxon>Streptophyta</taxon>
        <taxon>Embryophyta</taxon>
        <taxon>Tracheophyta</taxon>
        <taxon>Spermatophyta</taxon>
        <taxon>Magnoliopsida</taxon>
        <taxon>eudicotyledons</taxon>
        <taxon>Gunneridae</taxon>
        <taxon>Pentapetalae</taxon>
        <taxon>rosids</taxon>
        <taxon>fabids</taxon>
        <taxon>Fagales</taxon>
        <taxon>Fagaceae</taxon>
        <taxon>Quercus</taxon>
    </lineage>
</organism>
<sequence length="162" mass="18578">MDSLFYKVFKAKYFPNYSVLGDSVRQKGFVLYKRPMLAETFAILAWSIWFNRNAKRMGKSFLLNHKIYIDAIERLHEFQMAQDVRMAGIGIVIRYSKGEVIATLSEKTSLPRTIEDIEALACRKAMSFAHEVGLRDMVINGTLKLSSNTSALNRIVWHLLAI</sequence>
<evidence type="ECO:0000313" key="3">
    <source>
        <dbReference type="Proteomes" id="UP000594261"/>
    </source>
</evidence>
<dbReference type="InParanoid" id="A0A7N2MZ39"/>
<reference evidence="2 3" key="1">
    <citation type="journal article" date="2016" name="G3 (Bethesda)">
        <title>First Draft Assembly and Annotation of the Genome of a California Endemic Oak Quercus lobata Nee (Fagaceae).</title>
        <authorList>
            <person name="Sork V.L."/>
            <person name="Fitz-Gibbon S.T."/>
            <person name="Puiu D."/>
            <person name="Crepeau M."/>
            <person name="Gugger P.F."/>
            <person name="Sherman R."/>
            <person name="Stevens K."/>
            <person name="Langley C.H."/>
            <person name="Pellegrini M."/>
            <person name="Salzberg S.L."/>
        </authorList>
    </citation>
    <scope>NUCLEOTIDE SEQUENCE [LARGE SCALE GENOMIC DNA]</scope>
    <source>
        <strain evidence="2 3">cv. SW786</strain>
    </source>
</reference>
<dbReference type="InterPro" id="IPR002156">
    <property type="entry name" value="RNaseH_domain"/>
</dbReference>
<dbReference type="Pfam" id="PF13456">
    <property type="entry name" value="RVT_3"/>
    <property type="match status" value="1"/>
</dbReference>
<dbReference type="GO" id="GO:0004523">
    <property type="term" value="F:RNA-DNA hybrid ribonuclease activity"/>
    <property type="evidence" value="ECO:0007669"/>
    <property type="project" value="InterPro"/>
</dbReference>
<proteinExistence type="predicted"/>
<reference evidence="2" key="2">
    <citation type="submission" date="2021-01" db="UniProtKB">
        <authorList>
            <consortium name="EnsemblPlants"/>
        </authorList>
    </citation>
    <scope>IDENTIFICATION</scope>
</reference>
<evidence type="ECO:0000259" key="1">
    <source>
        <dbReference type="Pfam" id="PF13456"/>
    </source>
</evidence>
<name>A0A7N2MZ39_QUELO</name>
<feature type="domain" description="RNase H type-1" evidence="1">
    <location>
        <begin position="82"/>
        <end position="141"/>
    </location>
</feature>
<accession>A0A7N2MZ39</accession>
<protein>
    <recommendedName>
        <fullName evidence="1">RNase H type-1 domain-containing protein</fullName>
    </recommendedName>
</protein>
<dbReference type="Gramene" id="QL11p043640:mrna">
    <property type="protein sequence ID" value="QL11p043640:mrna"/>
    <property type="gene ID" value="QL11p043640"/>
</dbReference>
<dbReference type="GO" id="GO:0003676">
    <property type="term" value="F:nucleic acid binding"/>
    <property type="evidence" value="ECO:0007669"/>
    <property type="project" value="InterPro"/>
</dbReference>
<dbReference type="Proteomes" id="UP000594261">
    <property type="component" value="Chromosome 11"/>
</dbReference>
<dbReference type="EnsemblPlants" id="QL11p043640:mrna">
    <property type="protein sequence ID" value="QL11p043640:mrna"/>
    <property type="gene ID" value="QL11p043640"/>
</dbReference>
<evidence type="ECO:0000313" key="2">
    <source>
        <dbReference type="EnsemblPlants" id="QL11p043640:mrna"/>
    </source>
</evidence>
<dbReference type="EMBL" id="LRBV02000011">
    <property type="status" value="NOT_ANNOTATED_CDS"/>
    <property type="molecule type" value="Genomic_DNA"/>
</dbReference>
<dbReference type="AlphaFoldDB" id="A0A7N2MZ39"/>
<keyword evidence="3" id="KW-1185">Reference proteome</keyword>